<evidence type="ECO:0000313" key="1">
    <source>
        <dbReference type="EMBL" id="ASV85984.1"/>
    </source>
</evidence>
<name>A0A248UH43_9HYPH</name>
<protein>
    <recommendedName>
        <fullName evidence="3">TIR domain-containing protein</fullName>
    </recommendedName>
</protein>
<dbReference type="RefSeq" id="WP_208636298.1">
    <property type="nucleotide sequence ID" value="NZ_CP022604.1"/>
</dbReference>
<evidence type="ECO:0008006" key="3">
    <source>
        <dbReference type="Google" id="ProtNLM"/>
    </source>
</evidence>
<dbReference type="AlphaFoldDB" id="A0A248UH43"/>
<gene>
    <name evidence="1" type="ORF">CES85_2262</name>
</gene>
<dbReference type="Proteomes" id="UP000215256">
    <property type="component" value="Chromosome 1"/>
</dbReference>
<sequence length="99" mass="11041">MPTYVTEAQVRAKIAGVDQQAARVFLAFHNALAAFRDEFDIFLSHSIKDASLILGIKRLLEEAGKSVYIDWIGHALHPRERAPPALHLLILDLCFMSGI</sequence>
<organism evidence="1 2">
    <name type="scientific">Ochrobactrum quorumnocens</name>
    <dbReference type="NCBI Taxonomy" id="271865"/>
    <lineage>
        <taxon>Bacteria</taxon>
        <taxon>Pseudomonadati</taxon>
        <taxon>Pseudomonadota</taxon>
        <taxon>Alphaproteobacteria</taxon>
        <taxon>Hyphomicrobiales</taxon>
        <taxon>Brucellaceae</taxon>
        <taxon>Brucella/Ochrobactrum group</taxon>
        <taxon>Ochrobactrum</taxon>
    </lineage>
</organism>
<evidence type="ECO:0000313" key="2">
    <source>
        <dbReference type="Proteomes" id="UP000215256"/>
    </source>
</evidence>
<proteinExistence type="predicted"/>
<reference evidence="1 2" key="1">
    <citation type="submission" date="2017-07" db="EMBL/GenBank/DDBJ databases">
        <title>Phylogenetic study on the rhizospheric bacterium Ochrobactrum sp. A44.</title>
        <authorList>
            <person name="Krzyzanowska D.M."/>
            <person name="Ossowicki A."/>
            <person name="Rajewska M."/>
            <person name="Maciag T."/>
            <person name="Kaczynski Z."/>
            <person name="Czerwicka M."/>
            <person name="Jafra S."/>
        </authorList>
    </citation>
    <scope>NUCLEOTIDE SEQUENCE [LARGE SCALE GENOMIC DNA]</scope>
    <source>
        <strain evidence="1 2">A44</strain>
    </source>
</reference>
<dbReference type="EMBL" id="CP022604">
    <property type="protein sequence ID" value="ASV85984.1"/>
    <property type="molecule type" value="Genomic_DNA"/>
</dbReference>
<dbReference type="KEGG" id="och:CES85_2262"/>
<accession>A0A248UH43</accession>